<organism evidence="2">
    <name type="scientific">Zea mays</name>
    <name type="common">Maize</name>
    <dbReference type="NCBI Taxonomy" id="4577"/>
    <lineage>
        <taxon>Eukaryota</taxon>
        <taxon>Viridiplantae</taxon>
        <taxon>Streptophyta</taxon>
        <taxon>Embryophyta</taxon>
        <taxon>Tracheophyta</taxon>
        <taxon>Spermatophyta</taxon>
        <taxon>Magnoliopsida</taxon>
        <taxon>Liliopsida</taxon>
        <taxon>Poales</taxon>
        <taxon>Poaceae</taxon>
        <taxon>PACMAD clade</taxon>
        <taxon>Panicoideae</taxon>
        <taxon>Andropogonodae</taxon>
        <taxon>Andropogoneae</taxon>
        <taxon>Tripsacinae</taxon>
        <taxon>Zea</taxon>
    </lineage>
</organism>
<reference evidence="2" key="1">
    <citation type="journal article" date="2009" name="PLoS Genet.">
        <title>Sequencing, mapping, and analysis of 27,455 maize full-length cDNAs.</title>
        <authorList>
            <person name="Soderlund C."/>
            <person name="Descour A."/>
            <person name="Kudrna D."/>
            <person name="Bomhoff M."/>
            <person name="Boyd L."/>
            <person name="Currie J."/>
            <person name="Angelova A."/>
            <person name="Collura K."/>
            <person name="Wissotski M."/>
            <person name="Ashley E."/>
            <person name="Morrow D."/>
            <person name="Fernandes J."/>
            <person name="Walbot V."/>
            <person name="Yu Y."/>
        </authorList>
    </citation>
    <scope>NUCLEOTIDE SEQUENCE</scope>
    <source>
        <strain evidence="2">B73</strain>
    </source>
</reference>
<keyword evidence="1" id="KW-0732">Signal</keyword>
<evidence type="ECO:0000313" key="2">
    <source>
        <dbReference type="EMBL" id="ACL53844.1"/>
    </source>
</evidence>
<evidence type="ECO:0000256" key="1">
    <source>
        <dbReference type="SAM" id="SignalP"/>
    </source>
</evidence>
<reference evidence="2" key="2">
    <citation type="submission" date="2012-06" db="EMBL/GenBank/DDBJ databases">
        <authorList>
            <person name="Yu Y."/>
            <person name="Currie J."/>
            <person name="Lomeli R."/>
            <person name="Angelova A."/>
            <person name="Collura K."/>
            <person name="Wissotski M."/>
            <person name="Campos D."/>
            <person name="Kudrna D."/>
            <person name="Golser W."/>
            <person name="Ashely E."/>
            <person name="Descour A."/>
            <person name="Fernandes J."/>
            <person name="Soderlund C."/>
            <person name="Walbot V."/>
        </authorList>
    </citation>
    <scope>NUCLEOTIDE SEQUENCE</scope>
    <source>
        <strain evidence="2">B73</strain>
    </source>
</reference>
<dbReference type="AlphaFoldDB" id="B8A0Z5"/>
<feature type="chain" id="PRO_5002864358" description="Secreted protein" evidence="1">
    <location>
        <begin position="30"/>
        <end position="106"/>
    </location>
</feature>
<name>B8A0Z5_MAIZE</name>
<proteinExistence type="evidence at transcript level"/>
<protein>
    <recommendedName>
        <fullName evidence="3">Secreted protein</fullName>
    </recommendedName>
</protein>
<sequence>MNKLSAKKVLSTPWAMSLLLLVVSSSATAREDATSTSCCSLFSIAVLKNTTKLRYRPLHSFGREKKVLAQMLRQHKLSLGCCHTQIIRSLFLCTKNMHGHAKLSTK</sequence>
<dbReference type="EMBL" id="BT055237">
    <property type="protein sequence ID" value="ACL53844.1"/>
    <property type="molecule type" value="mRNA"/>
</dbReference>
<evidence type="ECO:0008006" key="3">
    <source>
        <dbReference type="Google" id="ProtNLM"/>
    </source>
</evidence>
<feature type="signal peptide" evidence="1">
    <location>
        <begin position="1"/>
        <end position="29"/>
    </location>
</feature>
<accession>B8A0Z5</accession>